<feature type="region of interest" description="Disordered" evidence="1">
    <location>
        <begin position="1"/>
        <end position="88"/>
    </location>
</feature>
<dbReference type="AlphaFoldDB" id="A0A0A9E2L8"/>
<feature type="compositionally biased region" description="Low complexity" evidence="1">
    <location>
        <begin position="107"/>
        <end position="120"/>
    </location>
</feature>
<reference evidence="2" key="1">
    <citation type="submission" date="2014-09" db="EMBL/GenBank/DDBJ databases">
        <authorList>
            <person name="Magalhaes I.L.F."/>
            <person name="Oliveira U."/>
            <person name="Santos F.R."/>
            <person name="Vidigal T.H.D.A."/>
            <person name="Brescovit A.D."/>
            <person name="Santos A.J."/>
        </authorList>
    </citation>
    <scope>NUCLEOTIDE SEQUENCE</scope>
    <source>
        <tissue evidence="2">Shoot tissue taken approximately 20 cm above the soil surface</tissue>
    </source>
</reference>
<feature type="region of interest" description="Disordered" evidence="1">
    <location>
        <begin position="107"/>
        <end position="129"/>
    </location>
</feature>
<sequence length="167" mass="17130">METGPGWGALSTSAASEPRHLATSSSALATPVPTTTSTTALAARRSSTSPLSPHMTPFVPAAIHAGRTKSLRWQGSPTSSPPSDTLPERCAPALRCYRDVVAAASSPASPVPACSAASTAPPAPSAHPRILLRSEIHRVPDRERSWMAVGAEPALSSPAAHQEAGQT</sequence>
<organism evidence="2">
    <name type="scientific">Arundo donax</name>
    <name type="common">Giant reed</name>
    <name type="synonym">Donax arundinaceus</name>
    <dbReference type="NCBI Taxonomy" id="35708"/>
    <lineage>
        <taxon>Eukaryota</taxon>
        <taxon>Viridiplantae</taxon>
        <taxon>Streptophyta</taxon>
        <taxon>Embryophyta</taxon>
        <taxon>Tracheophyta</taxon>
        <taxon>Spermatophyta</taxon>
        <taxon>Magnoliopsida</taxon>
        <taxon>Liliopsida</taxon>
        <taxon>Poales</taxon>
        <taxon>Poaceae</taxon>
        <taxon>PACMAD clade</taxon>
        <taxon>Arundinoideae</taxon>
        <taxon>Arundineae</taxon>
        <taxon>Arundo</taxon>
    </lineage>
</organism>
<dbReference type="EMBL" id="GBRH01204617">
    <property type="protein sequence ID" value="JAD93278.1"/>
    <property type="molecule type" value="Transcribed_RNA"/>
</dbReference>
<reference evidence="2" key="2">
    <citation type="journal article" date="2015" name="Data Brief">
        <title>Shoot transcriptome of the giant reed, Arundo donax.</title>
        <authorList>
            <person name="Barrero R.A."/>
            <person name="Guerrero F.D."/>
            <person name="Moolhuijzen P."/>
            <person name="Goolsby J.A."/>
            <person name="Tidwell J."/>
            <person name="Bellgard S.E."/>
            <person name="Bellgard M.I."/>
        </authorList>
    </citation>
    <scope>NUCLEOTIDE SEQUENCE</scope>
    <source>
        <tissue evidence="2">Shoot tissue taken approximately 20 cm above the soil surface</tissue>
    </source>
</reference>
<evidence type="ECO:0000313" key="2">
    <source>
        <dbReference type="EMBL" id="JAD93278.1"/>
    </source>
</evidence>
<protein>
    <submittedName>
        <fullName evidence="2">Uncharacterized protein</fullName>
    </submittedName>
</protein>
<feature type="compositionally biased region" description="Low complexity" evidence="1">
    <location>
        <begin position="76"/>
        <end position="85"/>
    </location>
</feature>
<name>A0A0A9E2L8_ARUDO</name>
<accession>A0A0A9E2L8</accession>
<feature type="compositionally biased region" description="Low complexity" evidence="1">
    <location>
        <begin position="21"/>
        <end position="53"/>
    </location>
</feature>
<proteinExistence type="predicted"/>
<evidence type="ECO:0000256" key="1">
    <source>
        <dbReference type="SAM" id="MobiDB-lite"/>
    </source>
</evidence>
<feature type="region of interest" description="Disordered" evidence="1">
    <location>
        <begin position="143"/>
        <end position="167"/>
    </location>
</feature>